<dbReference type="InterPro" id="IPR055170">
    <property type="entry name" value="GFO_IDH_MocA-like_dom"/>
</dbReference>
<feature type="domain" description="Gfo/Idh/MocA-like oxidoreductase N-terminal" evidence="2">
    <location>
        <begin position="17"/>
        <end position="118"/>
    </location>
</feature>
<proteinExistence type="predicted"/>
<evidence type="ECO:0000256" key="1">
    <source>
        <dbReference type="ARBA" id="ARBA00023002"/>
    </source>
</evidence>
<keyword evidence="1" id="KW-0560">Oxidoreductase</keyword>
<dbReference type="InterPro" id="IPR036291">
    <property type="entry name" value="NAD(P)-bd_dom_sf"/>
</dbReference>
<sequence length="327" mass="35657">MLNVAMLSKWHVHAEGYANQVLKTGKARITAVWDEDADRGSQWAAQLGCSFEKDLDALLSRDDVDAVVCDAPTTMHRDVMVKAALAGKHIFTEKAMAPTVAECEDIARAVEKTGVTFVISLPQRTTPVIQLARKMIKNGEFGKISLVRIRNGHDGVSGGWLPEYWFDESKTGGGALMDLGCHPMYTSCYLLGKPVRITSLLTSPFGTKVDESATASIEFENGAVCTCETSFVTYNTPGAVEIYGSDATLLAYGRDVKLKTKSLGKYTNEYIVPTLPEALPMPVEMFVDACINKTGSPEGFGVQDGIDLTRLLENAYISNRENRIVTL</sequence>
<dbReference type="SUPFAM" id="SSF51735">
    <property type="entry name" value="NAD(P)-binding Rossmann-fold domains"/>
    <property type="match status" value="1"/>
</dbReference>
<evidence type="ECO:0000313" key="5">
    <source>
        <dbReference type="Proteomes" id="UP000236151"/>
    </source>
</evidence>
<dbReference type="PANTHER" id="PTHR43818:SF11">
    <property type="entry name" value="BCDNA.GH03377"/>
    <property type="match status" value="1"/>
</dbReference>
<dbReference type="RefSeq" id="WP_103080889.1">
    <property type="nucleotide sequence ID" value="NZ_CP021850.1"/>
</dbReference>
<dbReference type="SUPFAM" id="SSF55347">
    <property type="entry name" value="Glyceraldehyde-3-phosphate dehydrogenase-like, C-terminal domain"/>
    <property type="match status" value="1"/>
</dbReference>
<accession>A0A2K2FNT4</accession>
<organism evidence="4 5">
    <name type="scientific">Clostridium thermosuccinogenes</name>
    <dbReference type="NCBI Taxonomy" id="84032"/>
    <lineage>
        <taxon>Bacteria</taxon>
        <taxon>Bacillati</taxon>
        <taxon>Bacillota</taxon>
        <taxon>Clostridia</taxon>
        <taxon>Eubacteriales</taxon>
        <taxon>Clostridiaceae</taxon>
        <taxon>Clostridium</taxon>
    </lineage>
</organism>
<keyword evidence="5" id="KW-1185">Reference proteome</keyword>
<dbReference type="PANTHER" id="PTHR43818">
    <property type="entry name" value="BCDNA.GH03377"/>
    <property type="match status" value="1"/>
</dbReference>
<name>A0A2K2FNT4_9CLOT</name>
<dbReference type="Pfam" id="PF01408">
    <property type="entry name" value="GFO_IDH_MocA"/>
    <property type="match status" value="1"/>
</dbReference>
<dbReference type="Pfam" id="PF22725">
    <property type="entry name" value="GFO_IDH_MocA_C3"/>
    <property type="match status" value="1"/>
</dbReference>
<gene>
    <name evidence="4" type="ORF">CDQ84_06350</name>
</gene>
<comment type="caution">
    <text evidence="4">The sequence shown here is derived from an EMBL/GenBank/DDBJ whole genome shotgun (WGS) entry which is preliminary data.</text>
</comment>
<dbReference type="GO" id="GO:0016491">
    <property type="term" value="F:oxidoreductase activity"/>
    <property type="evidence" value="ECO:0007669"/>
    <property type="project" value="UniProtKB-KW"/>
</dbReference>
<dbReference type="AlphaFoldDB" id="A0A2K2FNT4"/>
<dbReference type="EMBL" id="NIOJ01000011">
    <property type="protein sequence ID" value="PNU00440.1"/>
    <property type="molecule type" value="Genomic_DNA"/>
</dbReference>
<evidence type="ECO:0000259" key="2">
    <source>
        <dbReference type="Pfam" id="PF01408"/>
    </source>
</evidence>
<dbReference type="OrthoDB" id="9815825at2"/>
<feature type="domain" description="GFO/IDH/MocA-like oxidoreductase" evidence="3">
    <location>
        <begin position="130"/>
        <end position="249"/>
    </location>
</feature>
<dbReference type="Gene3D" id="3.30.360.10">
    <property type="entry name" value="Dihydrodipicolinate Reductase, domain 2"/>
    <property type="match status" value="1"/>
</dbReference>
<dbReference type="Gene3D" id="3.40.50.720">
    <property type="entry name" value="NAD(P)-binding Rossmann-like Domain"/>
    <property type="match status" value="1"/>
</dbReference>
<protein>
    <submittedName>
        <fullName evidence="4">Oxidoreductase</fullName>
    </submittedName>
</protein>
<dbReference type="InterPro" id="IPR000683">
    <property type="entry name" value="Gfo/Idh/MocA-like_OxRdtase_N"/>
</dbReference>
<evidence type="ECO:0000313" key="4">
    <source>
        <dbReference type="EMBL" id="PNU00440.1"/>
    </source>
</evidence>
<evidence type="ECO:0000259" key="3">
    <source>
        <dbReference type="Pfam" id="PF22725"/>
    </source>
</evidence>
<dbReference type="KEGG" id="cthd:CDO33_04910"/>
<dbReference type="GO" id="GO:0000166">
    <property type="term" value="F:nucleotide binding"/>
    <property type="evidence" value="ECO:0007669"/>
    <property type="project" value="InterPro"/>
</dbReference>
<dbReference type="InterPro" id="IPR050463">
    <property type="entry name" value="Gfo/Idh/MocA_oxidrdct_glycsds"/>
</dbReference>
<dbReference type="Proteomes" id="UP000236151">
    <property type="component" value="Unassembled WGS sequence"/>
</dbReference>
<reference evidence="4 5" key="1">
    <citation type="submission" date="2017-06" db="EMBL/GenBank/DDBJ databases">
        <title>Investigating the central metabolism of Clostridium thermosuccinogenes.</title>
        <authorList>
            <person name="Koendjbiharie J.G."/>
            <person name="van Kranenburg R."/>
        </authorList>
    </citation>
    <scope>NUCLEOTIDE SEQUENCE [LARGE SCALE GENOMIC DNA]</scope>
    <source>
        <strain evidence="4 5">DSM 5806</strain>
    </source>
</reference>